<dbReference type="PROSITE" id="PS50113">
    <property type="entry name" value="PAC"/>
    <property type="match status" value="3"/>
</dbReference>
<evidence type="ECO:0000259" key="1">
    <source>
        <dbReference type="PROSITE" id="PS50112"/>
    </source>
</evidence>
<dbReference type="Gene3D" id="3.20.20.450">
    <property type="entry name" value="EAL domain"/>
    <property type="match status" value="1"/>
</dbReference>
<dbReference type="Pfam" id="PF00563">
    <property type="entry name" value="EAL"/>
    <property type="match status" value="1"/>
</dbReference>
<evidence type="ECO:0000313" key="5">
    <source>
        <dbReference type="EMBL" id="MFL9879426.1"/>
    </source>
</evidence>
<gene>
    <name evidence="5" type="ORF">PQR63_13595</name>
</gene>
<feature type="domain" description="GGDEF" evidence="4">
    <location>
        <begin position="589"/>
        <end position="721"/>
    </location>
</feature>
<dbReference type="PANTHER" id="PTHR44757:SF2">
    <property type="entry name" value="BIOFILM ARCHITECTURE MAINTENANCE PROTEIN MBAA"/>
    <property type="match status" value="1"/>
</dbReference>
<accession>A0ABW8Z918</accession>
<feature type="domain" description="PAS" evidence="1">
    <location>
        <begin position="265"/>
        <end position="314"/>
    </location>
</feature>
<dbReference type="Pfam" id="PF08447">
    <property type="entry name" value="PAS_3"/>
    <property type="match status" value="1"/>
</dbReference>
<dbReference type="InterPro" id="IPR035965">
    <property type="entry name" value="PAS-like_dom_sf"/>
</dbReference>
<evidence type="ECO:0000259" key="4">
    <source>
        <dbReference type="PROSITE" id="PS50887"/>
    </source>
</evidence>
<dbReference type="EMBL" id="JAQQFR010000008">
    <property type="protein sequence ID" value="MFL9879426.1"/>
    <property type="molecule type" value="Genomic_DNA"/>
</dbReference>
<dbReference type="Pfam" id="PF13426">
    <property type="entry name" value="PAS_9"/>
    <property type="match status" value="2"/>
</dbReference>
<dbReference type="NCBIfam" id="TIGR00229">
    <property type="entry name" value="sensory_box"/>
    <property type="match status" value="3"/>
</dbReference>
<dbReference type="CDD" id="cd01948">
    <property type="entry name" value="EAL"/>
    <property type="match status" value="1"/>
</dbReference>
<dbReference type="InterPro" id="IPR000160">
    <property type="entry name" value="GGDEF_dom"/>
</dbReference>
<dbReference type="SMART" id="SM00086">
    <property type="entry name" value="PAC"/>
    <property type="match status" value="3"/>
</dbReference>
<feature type="domain" description="PAC" evidence="2">
    <location>
        <begin position="214"/>
        <end position="268"/>
    </location>
</feature>
<reference evidence="5 6" key="1">
    <citation type="journal article" date="2024" name="Chem. Sci.">
        <title>Discovery of megapolipeptins by genome mining of a Burkholderiales bacteria collection.</title>
        <authorList>
            <person name="Paulo B.S."/>
            <person name="Recchia M.J.J."/>
            <person name="Lee S."/>
            <person name="Fergusson C.H."/>
            <person name="Romanowski S.B."/>
            <person name="Hernandez A."/>
            <person name="Krull N."/>
            <person name="Liu D.Y."/>
            <person name="Cavanagh H."/>
            <person name="Bos A."/>
            <person name="Gray C.A."/>
            <person name="Murphy B.T."/>
            <person name="Linington R.G."/>
            <person name="Eustaquio A.S."/>
        </authorList>
    </citation>
    <scope>NUCLEOTIDE SEQUENCE [LARGE SCALE GENOMIC DNA]</scope>
    <source>
        <strain evidence="5 6">RL21-008-BIB-B</strain>
    </source>
</reference>
<dbReference type="PIRSF" id="PIRSF005925">
    <property type="entry name" value="Dos"/>
    <property type="match status" value="1"/>
</dbReference>
<sequence length="989" mass="110720">MMMDAEHISQELQQCRASLEEKEALLAAFSRSMAILELAPDGTILSANDNFLTLMAYRRSDIVGHHHRMLCNPEYAKSPEYAEFWRRLHAGEVVAGTLQRMRSDGSRLWLEATCNPVFDAEGKLQHVVSIAADITAHVDDSQENHSVLRALNRSLGVIEFSADGVIVGANSNYLKTMGYLPEEIVGKHHGFLCDPEYVASQEYENFWRDVNQGRFFSGRFKRIARDGRPIWWEATYTPVLDVDGLPIKIISIGSDVSYRMVREQRDREYQHLLSLGINETDNAVFITNDTNYIVFHNTGFSRMLGFAADEVIGKRPRELFEGQTAILKLIDDCYAVIAQGNSFHGEEMMIDKQGHPLWVSTVVNPILDGDGKLINAVCILTDITNTKMHEVLQYKALNAMVREASLQEVLTMVCLELEHIAPDVVASVLRVDEQGLLHPVAGPRLPEAYNQAIEGIPIGPCVGSCGTAAFRAEPVEVVDIANDPLWADYKHLVLPMGLESCWSTPIKSADGRVIGTLAFYYHGKRKADAFHHRLVDVSLHLCALALEREETRSRIHQLAFYDSLTGLPNRSLLMVKANQAIANAARTRIPLAVLFIDLDRFKQINDSLGHQAGDELLRTVAARLQIEARKSDIVGRLSGDEFVIVLSQCDLHRVTDVVKRIQANLSLPCHIAGVALTPLASIGIALFPDNGDTIEILLHRADMAMYQTKEKNRGRFSFFSDEMNTQAQERLALEGALRDALRGGDFELHYQPQVNVRTGLLHGVEALARWHHDQLGQVSPARFIPIAEECGLIGELGKWALEEACSQLSDWRRRGIKVPSVSVNLSSTNFHDLDLPQFIAGLLQRYELAPGDLTLEITETVMMDTNPSTTRTIHEIHAQGVKLAMDDFGTGYSSLGYLRNLPVCELKLDQSFVRDMDRDETVLALTNAVIRIGESLNLIVVAEGVEDKRQYHLLKQQGCDVAQGYLFSRPMLSEIFEHWLKNFKIDNFL</sequence>
<dbReference type="RefSeq" id="WP_408168426.1">
    <property type="nucleotide sequence ID" value="NZ_JAQQFR010000008.1"/>
</dbReference>
<dbReference type="Gene3D" id="3.30.450.40">
    <property type="match status" value="1"/>
</dbReference>
<proteinExistence type="predicted"/>
<feature type="domain" description="PAS" evidence="1">
    <location>
        <begin position="157"/>
        <end position="187"/>
    </location>
</feature>
<dbReference type="InterPro" id="IPR029016">
    <property type="entry name" value="GAF-like_dom_sf"/>
</dbReference>
<dbReference type="SUPFAM" id="SSF55781">
    <property type="entry name" value="GAF domain-like"/>
    <property type="match status" value="1"/>
</dbReference>
<dbReference type="Gene3D" id="3.30.70.270">
    <property type="match status" value="1"/>
</dbReference>
<dbReference type="SUPFAM" id="SSF55785">
    <property type="entry name" value="PYP-like sensor domain (PAS domain)"/>
    <property type="match status" value="3"/>
</dbReference>
<keyword evidence="6" id="KW-1185">Reference proteome</keyword>
<dbReference type="PANTHER" id="PTHR44757">
    <property type="entry name" value="DIGUANYLATE CYCLASE DGCP"/>
    <property type="match status" value="1"/>
</dbReference>
<dbReference type="InterPro" id="IPR013655">
    <property type="entry name" value="PAS_fold_3"/>
</dbReference>
<dbReference type="PROSITE" id="PS50887">
    <property type="entry name" value="GGDEF"/>
    <property type="match status" value="1"/>
</dbReference>
<evidence type="ECO:0000259" key="2">
    <source>
        <dbReference type="PROSITE" id="PS50113"/>
    </source>
</evidence>
<dbReference type="InterPro" id="IPR043128">
    <property type="entry name" value="Rev_trsase/Diguanyl_cyclase"/>
</dbReference>
<dbReference type="InterPro" id="IPR029787">
    <property type="entry name" value="Nucleotide_cyclase"/>
</dbReference>
<evidence type="ECO:0000259" key="3">
    <source>
        <dbReference type="PROSITE" id="PS50883"/>
    </source>
</evidence>
<dbReference type="SMART" id="SM00091">
    <property type="entry name" value="PAS"/>
    <property type="match status" value="3"/>
</dbReference>
<comment type="caution">
    <text evidence="5">The sequence shown here is derived from an EMBL/GenBank/DDBJ whole genome shotgun (WGS) entry which is preliminary data.</text>
</comment>
<feature type="domain" description="EAL" evidence="3">
    <location>
        <begin position="730"/>
        <end position="984"/>
    </location>
</feature>
<feature type="domain" description="PAC" evidence="2">
    <location>
        <begin position="343"/>
        <end position="395"/>
    </location>
</feature>
<evidence type="ECO:0000313" key="6">
    <source>
        <dbReference type="Proteomes" id="UP001629214"/>
    </source>
</evidence>
<protein>
    <submittedName>
        <fullName evidence="5">EAL domain-containing protein</fullName>
    </submittedName>
</protein>
<dbReference type="InterPro" id="IPR001610">
    <property type="entry name" value="PAC"/>
</dbReference>
<feature type="domain" description="PAC" evidence="2">
    <location>
        <begin position="94"/>
        <end position="146"/>
    </location>
</feature>
<dbReference type="SMART" id="SM00065">
    <property type="entry name" value="GAF"/>
    <property type="match status" value="1"/>
</dbReference>
<dbReference type="InterPro" id="IPR035919">
    <property type="entry name" value="EAL_sf"/>
</dbReference>
<dbReference type="SMART" id="SM00267">
    <property type="entry name" value="GGDEF"/>
    <property type="match status" value="1"/>
</dbReference>
<dbReference type="InterPro" id="IPR000014">
    <property type="entry name" value="PAS"/>
</dbReference>
<dbReference type="CDD" id="cd01949">
    <property type="entry name" value="GGDEF"/>
    <property type="match status" value="1"/>
</dbReference>
<dbReference type="PROSITE" id="PS50883">
    <property type="entry name" value="EAL"/>
    <property type="match status" value="1"/>
</dbReference>
<name>A0ABW8Z918_9BURK</name>
<dbReference type="PROSITE" id="PS50112">
    <property type="entry name" value="PAS"/>
    <property type="match status" value="2"/>
</dbReference>
<dbReference type="SMART" id="SM00052">
    <property type="entry name" value="EAL"/>
    <property type="match status" value="1"/>
</dbReference>
<dbReference type="InterPro" id="IPR052155">
    <property type="entry name" value="Biofilm_reg_signaling"/>
</dbReference>
<dbReference type="SUPFAM" id="SSF55073">
    <property type="entry name" value="Nucleotide cyclase"/>
    <property type="match status" value="1"/>
</dbReference>
<dbReference type="SUPFAM" id="SSF141868">
    <property type="entry name" value="EAL domain-like"/>
    <property type="match status" value="1"/>
</dbReference>
<dbReference type="InterPro" id="IPR003018">
    <property type="entry name" value="GAF"/>
</dbReference>
<dbReference type="InterPro" id="IPR000700">
    <property type="entry name" value="PAS-assoc_C"/>
</dbReference>
<dbReference type="InterPro" id="IPR012226">
    <property type="entry name" value="Diguanyl_cyclase/Pdiesterase"/>
</dbReference>
<dbReference type="NCBIfam" id="TIGR00254">
    <property type="entry name" value="GGDEF"/>
    <property type="match status" value="1"/>
</dbReference>
<dbReference type="Pfam" id="PF13185">
    <property type="entry name" value="GAF_2"/>
    <property type="match status" value="1"/>
</dbReference>
<dbReference type="CDD" id="cd00130">
    <property type="entry name" value="PAS"/>
    <property type="match status" value="3"/>
</dbReference>
<dbReference type="Proteomes" id="UP001629214">
    <property type="component" value="Unassembled WGS sequence"/>
</dbReference>
<dbReference type="Gene3D" id="3.30.450.20">
    <property type="entry name" value="PAS domain"/>
    <property type="match status" value="3"/>
</dbReference>
<dbReference type="InterPro" id="IPR001633">
    <property type="entry name" value="EAL_dom"/>
</dbReference>
<dbReference type="Pfam" id="PF00990">
    <property type="entry name" value="GGDEF"/>
    <property type="match status" value="1"/>
</dbReference>
<organism evidence="5 6">
    <name type="scientific">Herbaspirillum rhizosphaerae</name>
    <dbReference type="NCBI Taxonomy" id="346179"/>
    <lineage>
        <taxon>Bacteria</taxon>
        <taxon>Pseudomonadati</taxon>
        <taxon>Pseudomonadota</taxon>
        <taxon>Betaproteobacteria</taxon>
        <taxon>Burkholderiales</taxon>
        <taxon>Oxalobacteraceae</taxon>
        <taxon>Herbaspirillum</taxon>
    </lineage>
</organism>